<dbReference type="SFLD" id="SFLDS00029">
    <property type="entry name" value="Radical_SAM"/>
    <property type="match status" value="1"/>
</dbReference>
<dbReference type="RefSeq" id="WP_150098218.1">
    <property type="nucleotide sequence ID" value="NZ_VWPL01000025.1"/>
</dbReference>
<dbReference type="Gene3D" id="3.20.20.70">
    <property type="entry name" value="Aldolase class I"/>
    <property type="match status" value="1"/>
</dbReference>
<comment type="cofactor">
    <cofactor evidence="1">
        <name>[4Fe-4S] cluster</name>
        <dbReference type="ChEBI" id="CHEBI:49883"/>
    </cofactor>
</comment>
<evidence type="ECO:0000256" key="5">
    <source>
        <dbReference type="ARBA" id="ARBA00023004"/>
    </source>
</evidence>
<dbReference type="OrthoDB" id="9792276at2"/>
<organism evidence="7 8">
    <name type="scientific">Blastochloris sulfoviridis</name>
    <dbReference type="NCBI Taxonomy" id="50712"/>
    <lineage>
        <taxon>Bacteria</taxon>
        <taxon>Pseudomonadati</taxon>
        <taxon>Pseudomonadota</taxon>
        <taxon>Alphaproteobacteria</taxon>
        <taxon>Hyphomicrobiales</taxon>
        <taxon>Blastochloridaceae</taxon>
        <taxon>Blastochloris</taxon>
    </lineage>
</organism>
<evidence type="ECO:0000313" key="7">
    <source>
        <dbReference type="EMBL" id="KAA5598993.1"/>
    </source>
</evidence>
<evidence type="ECO:0000256" key="4">
    <source>
        <dbReference type="ARBA" id="ARBA00022723"/>
    </source>
</evidence>
<keyword evidence="3" id="KW-0949">S-adenosyl-L-methionine</keyword>
<dbReference type="Proteomes" id="UP000323886">
    <property type="component" value="Unassembled WGS sequence"/>
</dbReference>
<evidence type="ECO:0000313" key="8">
    <source>
        <dbReference type="Proteomes" id="UP000323886"/>
    </source>
</evidence>
<dbReference type="GO" id="GO:0046872">
    <property type="term" value="F:metal ion binding"/>
    <property type="evidence" value="ECO:0007669"/>
    <property type="project" value="UniProtKB-KW"/>
</dbReference>
<dbReference type="InterPro" id="IPR013785">
    <property type="entry name" value="Aldolase_TIM"/>
</dbReference>
<keyword evidence="2" id="KW-0004">4Fe-4S</keyword>
<evidence type="ECO:0000256" key="6">
    <source>
        <dbReference type="ARBA" id="ARBA00023014"/>
    </source>
</evidence>
<dbReference type="InterPro" id="IPR007197">
    <property type="entry name" value="rSAM"/>
</dbReference>
<dbReference type="InterPro" id="IPR058240">
    <property type="entry name" value="rSAM_sf"/>
</dbReference>
<keyword evidence="8" id="KW-1185">Reference proteome</keyword>
<reference evidence="7 8" key="1">
    <citation type="submission" date="2019-09" db="EMBL/GenBank/DDBJ databases">
        <title>Draft Whole-Genome sequence of Blastochloris sulfoviridis DSM 729.</title>
        <authorList>
            <person name="Meyer T.E."/>
            <person name="Kyndt J.A."/>
        </authorList>
    </citation>
    <scope>NUCLEOTIDE SEQUENCE [LARGE SCALE GENOMIC DNA]</scope>
    <source>
        <strain evidence="7 8">DSM 729</strain>
    </source>
</reference>
<dbReference type="EMBL" id="VWPL01000025">
    <property type="protein sequence ID" value="KAA5598993.1"/>
    <property type="molecule type" value="Genomic_DNA"/>
</dbReference>
<accession>A0A5M6HSU3</accession>
<keyword evidence="4" id="KW-0479">Metal-binding</keyword>
<proteinExistence type="predicted"/>
<evidence type="ECO:0000256" key="1">
    <source>
        <dbReference type="ARBA" id="ARBA00001966"/>
    </source>
</evidence>
<dbReference type="Pfam" id="PF13353">
    <property type="entry name" value="Fer4_12"/>
    <property type="match status" value="1"/>
</dbReference>
<dbReference type="AlphaFoldDB" id="A0A5M6HSU3"/>
<protein>
    <submittedName>
        <fullName evidence="7">Radical SAM protein</fullName>
    </submittedName>
</protein>
<dbReference type="SUPFAM" id="SSF102114">
    <property type="entry name" value="Radical SAM enzymes"/>
    <property type="match status" value="1"/>
</dbReference>
<sequence>MTAGALHLSRIHFPVRTLGFGARIGIWVQGCSIRCTGCISMDTWDPRPGKTTVEAVLAALDPWLHAADGITVSGGEPFDQPDALRLLLMALRARHAGDILVYSGYPLEALPLDRFDGLLDVLVAGPFDAGSGQTLALRGSDNQRLIPRTALGQSRYGPDVLAKGRTDTLEVMFDDQTGDVFLAGIPRRGDMRRLARILADAGHRAATTEDARHTP</sequence>
<evidence type="ECO:0000256" key="3">
    <source>
        <dbReference type="ARBA" id="ARBA00022691"/>
    </source>
</evidence>
<dbReference type="PANTHER" id="PTHR30352:SF2">
    <property type="entry name" value="ANAEROBIC RIBONUCLEOSIDE-TRIPHOSPHATE REDUCTASE-ACTIVATING PROTEIN"/>
    <property type="match status" value="1"/>
</dbReference>
<dbReference type="InterPro" id="IPR034457">
    <property type="entry name" value="Organic_radical-activating"/>
</dbReference>
<dbReference type="PANTHER" id="PTHR30352">
    <property type="entry name" value="PYRUVATE FORMATE-LYASE-ACTIVATING ENZYME"/>
    <property type="match status" value="1"/>
</dbReference>
<name>A0A5M6HSU3_9HYPH</name>
<comment type="caution">
    <text evidence="7">The sequence shown here is derived from an EMBL/GenBank/DDBJ whole genome shotgun (WGS) entry which is preliminary data.</text>
</comment>
<keyword evidence="5" id="KW-0408">Iron</keyword>
<evidence type="ECO:0000256" key="2">
    <source>
        <dbReference type="ARBA" id="ARBA00022485"/>
    </source>
</evidence>
<dbReference type="GO" id="GO:0051539">
    <property type="term" value="F:4 iron, 4 sulfur cluster binding"/>
    <property type="evidence" value="ECO:0007669"/>
    <property type="project" value="UniProtKB-KW"/>
</dbReference>
<dbReference type="GO" id="GO:0004748">
    <property type="term" value="F:ribonucleoside-diphosphate reductase activity, thioredoxin disulfide as acceptor"/>
    <property type="evidence" value="ECO:0007669"/>
    <property type="project" value="TreeGrafter"/>
</dbReference>
<keyword evidence="6" id="KW-0411">Iron-sulfur</keyword>
<gene>
    <name evidence="7" type="ORF">F1193_12890</name>
</gene>